<feature type="transmembrane region" description="Helical" evidence="1">
    <location>
        <begin position="101"/>
        <end position="121"/>
    </location>
</feature>
<name>A0A0D6LHJ1_9BILA</name>
<evidence type="ECO:0000313" key="2">
    <source>
        <dbReference type="EMBL" id="EPB67117.1"/>
    </source>
</evidence>
<dbReference type="AlphaFoldDB" id="A0A0D6LHJ1"/>
<accession>A0A0D6LHJ1</accession>
<dbReference type="EMBL" id="KE125776">
    <property type="protein sequence ID" value="EPB67117.1"/>
    <property type="molecule type" value="Genomic_DNA"/>
</dbReference>
<gene>
    <name evidence="2" type="ORF">ANCCEY_13792</name>
</gene>
<protein>
    <submittedName>
        <fullName evidence="2">Uncharacterized protein</fullName>
    </submittedName>
</protein>
<keyword evidence="1" id="KW-0472">Membrane</keyword>
<keyword evidence="1" id="KW-1133">Transmembrane helix</keyword>
<dbReference type="Proteomes" id="UP000054495">
    <property type="component" value="Unassembled WGS sequence"/>
</dbReference>
<evidence type="ECO:0000313" key="3">
    <source>
        <dbReference type="Proteomes" id="UP000054495"/>
    </source>
</evidence>
<evidence type="ECO:0000256" key="1">
    <source>
        <dbReference type="SAM" id="Phobius"/>
    </source>
</evidence>
<proteinExistence type="predicted"/>
<keyword evidence="1" id="KW-0812">Transmembrane</keyword>
<feature type="transmembrane region" description="Helical" evidence="1">
    <location>
        <begin position="156"/>
        <end position="182"/>
    </location>
</feature>
<sequence length="249" mass="27462">MLKEWAGLGYPELRTFPPKSTISIIHPPHHGSLDDVHAVELATFQEEDVPGRRRLEKNFGRNVKVEKRTKPSRMVIGVLIMVNFGNSIILSLEAFGPDSAISFTIFVLNTIIVALAMYGIFAFKPIFLTPNVSLSSAALFHGLQEAESNDSTSVFHFLWLLVSVCLFIWEIHAMFSATFGVMKEMKLRAYSKPPPSYNQVIADEAPPPTYAQAIERLNTPVVLNVTTLEVQPAGSARIPAAPATPAQMV</sequence>
<organism evidence="2 3">
    <name type="scientific">Ancylostoma ceylanicum</name>
    <dbReference type="NCBI Taxonomy" id="53326"/>
    <lineage>
        <taxon>Eukaryota</taxon>
        <taxon>Metazoa</taxon>
        <taxon>Ecdysozoa</taxon>
        <taxon>Nematoda</taxon>
        <taxon>Chromadorea</taxon>
        <taxon>Rhabditida</taxon>
        <taxon>Rhabditina</taxon>
        <taxon>Rhabditomorpha</taxon>
        <taxon>Strongyloidea</taxon>
        <taxon>Ancylostomatidae</taxon>
        <taxon>Ancylostomatinae</taxon>
        <taxon>Ancylostoma</taxon>
    </lineage>
</organism>
<reference evidence="2 3" key="1">
    <citation type="submission" date="2013-05" db="EMBL/GenBank/DDBJ databases">
        <title>Draft genome of the parasitic nematode Anyclostoma ceylanicum.</title>
        <authorList>
            <person name="Mitreva M."/>
        </authorList>
    </citation>
    <scope>NUCLEOTIDE SEQUENCE [LARGE SCALE GENOMIC DNA]</scope>
</reference>
<feature type="transmembrane region" description="Helical" evidence="1">
    <location>
        <begin position="74"/>
        <end position="95"/>
    </location>
</feature>
<keyword evidence="3" id="KW-1185">Reference proteome</keyword>